<dbReference type="InterPro" id="IPR051962">
    <property type="entry name" value="Cuticlin"/>
</dbReference>
<dbReference type="PANTHER" id="PTHR22907">
    <property type="entry name" value="GH04558P"/>
    <property type="match status" value="1"/>
</dbReference>
<gene>
    <name evidence="4" type="ORF">ANCCAN_02866</name>
</gene>
<feature type="domain" description="ZP" evidence="3">
    <location>
        <begin position="1"/>
        <end position="231"/>
    </location>
</feature>
<evidence type="ECO:0000313" key="5">
    <source>
        <dbReference type="Proteomes" id="UP000252519"/>
    </source>
</evidence>
<evidence type="ECO:0000256" key="2">
    <source>
        <dbReference type="SAM" id="Phobius"/>
    </source>
</evidence>
<reference evidence="4 5" key="1">
    <citation type="submission" date="2014-10" db="EMBL/GenBank/DDBJ databases">
        <title>Draft genome of the hookworm Ancylostoma caninum.</title>
        <authorList>
            <person name="Mitreva M."/>
        </authorList>
    </citation>
    <scope>NUCLEOTIDE SEQUENCE [LARGE SCALE GENOMIC DNA]</scope>
    <source>
        <strain evidence="4 5">Baltimore</strain>
    </source>
</reference>
<organism evidence="4 5">
    <name type="scientific">Ancylostoma caninum</name>
    <name type="common">Dog hookworm</name>
    <dbReference type="NCBI Taxonomy" id="29170"/>
    <lineage>
        <taxon>Eukaryota</taxon>
        <taxon>Metazoa</taxon>
        <taxon>Ecdysozoa</taxon>
        <taxon>Nematoda</taxon>
        <taxon>Chromadorea</taxon>
        <taxon>Rhabditida</taxon>
        <taxon>Rhabditina</taxon>
        <taxon>Rhabditomorpha</taxon>
        <taxon>Strongyloidea</taxon>
        <taxon>Ancylostomatidae</taxon>
        <taxon>Ancylostomatinae</taxon>
        <taxon>Ancylostoma</taxon>
    </lineage>
</organism>
<feature type="transmembrane region" description="Helical" evidence="2">
    <location>
        <begin position="284"/>
        <end position="307"/>
    </location>
</feature>
<protein>
    <recommendedName>
        <fullName evidence="3">ZP domain-containing protein</fullName>
    </recommendedName>
</protein>
<dbReference type="PROSITE" id="PS51034">
    <property type="entry name" value="ZP_2"/>
    <property type="match status" value="1"/>
</dbReference>
<keyword evidence="2" id="KW-0812">Transmembrane</keyword>
<accession>A0A368H611</accession>
<dbReference type="PANTHER" id="PTHR22907:SF34">
    <property type="entry name" value="ZP DOMAIN-CONTAINING PROTEIN"/>
    <property type="match status" value="1"/>
</dbReference>
<keyword evidence="2" id="KW-0472">Membrane</keyword>
<dbReference type="EMBL" id="JOJR01000017">
    <property type="protein sequence ID" value="RCN51079.1"/>
    <property type="molecule type" value="Genomic_DNA"/>
</dbReference>
<proteinExistence type="predicted"/>
<dbReference type="OrthoDB" id="6139674at2759"/>
<sequence length="320" mass="35600">MFVTKIDKSYRVQCFYAETAKTVTQNLEVSEGKDMQKNVLVIIGDEETAHEGRPSNVLHEWDTLLDRVNQGPHYHHLPDYHIPLICIPASLENFPAKLSHQQCHFQSADIRFVLSGGKNGTPLKFASVGQQVYHEWTCDPEGKMTEDSSFCATVHSCNVKEDGGREVQLLDENGCAVDRYLLNNLEYTSDLTGGQISQVFKFADQPSLFFQCQIRLSLKEGSVCKRSSDDCPKALRGKRSSEKDDNNVDVVSQYMTVFDIDDTSSDPSQLRQEAPHGDICISPLAAGSLLSAFASSLLICVVCMATMNSRRNSAHVKLVD</sequence>
<dbReference type="InterPro" id="IPR001507">
    <property type="entry name" value="ZP_dom"/>
</dbReference>
<evidence type="ECO:0000313" key="4">
    <source>
        <dbReference type="EMBL" id="RCN51079.1"/>
    </source>
</evidence>
<dbReference type="SMART" id="SM00241">
    <property type="entry name" value="ZP"/>
    <property type="match status" value="1"/>
</dbReference>
<evidence type="ECO:0000259" key="3">
    <source>
        <dbReference type="PROSITE" id="PS51034"/>
    </source>
</evidence>
<comment type="caution">
    <text evidence="4">The sequence shown here is derived from an EMBL/GenBank/DDBJ whole genome shotgun (WGS) entry which is preliminary data.</text>
</comment>
<dbReference type="InterPro" id="IPR057475">
    <property type="entry name" value="CUT_C"/>
</dbReference>
<evidence type="ECO:0000256" key="1">
    <source>
        <dbReference type="ARBA" id="ARBA00022729"/>
    </source>
</evidence>
<keyword evidence="2" id="KW-1133">Transmembrane helix</keyword>
<dbReference type="Pfam" id="PF25301">
    <property type="entry name" value="CUT_C"/>
    <property type="match status" value="1"/>
</dbReference>
<dbReference type="AlphaFoldDB" id="A0A368H611"/>
<dbReference type="Proteomes" id="UP000252519">
    <property type="component" value="Unassembled WGS sequence"/>
</dbReference>
<name>A0A368H611_ANCCA</name>
<keyword evidence="1" id="KW-0732">Signal</keyword>
<keyword evidence="5" id="KW-1185">Reference proteome</keyword>